<keyword evidence="3" id="KW-1185">Reference proteome</keyword>
<reference evidence="2" key="1">
    <citation type="submission" date="2022-02" db="EMBL/GenBank/DDBJ databases">
        <authorList>
            <person name="Henning P.M."/>
            <person name="McCubbin A.G."/>
            <person name="Shore J.S."/>
        </authorList>
    </citation>
    <scope>NUCLEOTIDE SEQUENCE</scope>
    <source>
        <strain evidence="2">F60SS</strain>
        <tissue evidence="2">Leaves</tissue>
    </source>
</reference>
<dbReference type="SUPFAM" id="SSF54928">
    <property type="entry name" value="RNA-binding domain, RBD"/>
    <property type="match status" value="1"/>
</dbReference>
<dbReference type="GO" id="GO:0003676">
    <property type="term" value="F:nucleic acid binding"/>
    <property type="evidence" value="ECO:0007669"/>
    <property type="project" value="InterPro"/>
</dbReference>
<feature type="region of interest" description="Disordered" evidence="1">
    <location>
        <begin position="1"/>
        <end position="20"/>
    </location>
</feature>
<feature type="compositionally biased region" description="Pro residues" evidence="1">
    <location>
        <begin position="1"/>
        <end position="14"/>
    </location>
</feature>
<name>A0A9Q0G4S0_9ROSI</name>
<dbReference type="CDD" id="cd00590">
    <property type="entry name" value="RRM_SF"/>
    <property type="match status" value="1"/>
</dbReference>
<dbReference type="Proteomes" id="UP001141552">
    <property type="component" value="Unassembled WGS sequence"/>
</dbReference>
<dbReference type="InterPro" id="IPR012677">
    <property type="entry name" value="Nucleotide-bd_a/b_plait_sf"/>
</dbReference>
<sequence>MSLGPPGGPQPLPHPNRNSTLTVLAPPNPMSNLLDTSKPLHFSKWSRKIIEIALANNQLISIYVENIPQRWMPIDIHLFMNRYTKVMDVFPQKRSRTGKRYAFVRFKSGIHLPPVLARINSTQVDGTFLYSLVAKSRVRAKLDPPLCPTTQPHRPATAAFPPRGIIKSFAEVVMPRRTEQQPYVSVVNKEPVFVSKDGAPEWLGNCALGVLRRSMPIKCLLDLFPIDESSVTDVIPLGGVSFLFKFQSPEDMNATIQNKPALFTQLFEVFRAWQDADVAFNRLCWILIRGVPPHLWSKIFSQVLVSDFGSMVDWSNESRSLYRFDISKVLILTTSNLFINKTLSAMAGDNQYVIGITESQFDPLTRTGLRRRQFIHPPPVQVTLKAMGLSKTKKTRYLNGNASVGSISDSKLPETDSNICRINQRVLADASSSSNSNSEASVLPPNKIRCVDWLTNFTAISPSSAVVCGIFGPSAVDARVEMFRELISLKQDLPAPWLALRDFNEVLNSADKKVAISFGEVQLRLWNSCKDCLLSNLPWKTDCSLGVIPLRQAESTGFLLKENGISCSLICKLSPVVRWVPITALSCCTRMLQNRANDHSGLYQLGQFSSLMPQFDYSKASIQWRDACLSGSVSSRTRVDLFEGSKIFIGDGNRALFWLDNWLGHGTLKTLFPRLFSVSLCKSFTVAQALRPENNLP</sequence>
<evidence type="ECO:0000313" key="2">
    <source>
        <dbReference type="EMBL" id="KAJ4843207.1"/>
    </source>
</evidence>
<evidence type="ECO:0000313" key="3">
    <source>
        <dbReference type="Proteomes" id="UP001141552"/>
    </source>
</evidence>
<protein>
    <recommendedName>
        <fullName evidence="4">RRM domain-containing protein</fullName>
    </recommendedName>
</protein>
<evidence type="ECO:0008006" key="4">
    <source>
        <dbReference type="Google" id="ProtNLM"/>
    </source>
</evidence>
<dbReference type="OrthoDB" id="861279at2759"/>
<reference evidence="2" key="2">
    <citation type="journal article" date="2023" name="Plants (Basel)">
        <title>Annotation of the Turnera subulata (Passifloraceae) Draft Genome Reveals the S-Locus Evolved after the Divergence of Turneroideae from Passifloroideae in a Stepwise Manner.</title>
        <authorList>
            <person name="Henning P.M."/>
            <person name="Roalson E.H."/>
            <person name="Mir W."/>
            <person name="McCubbin A.G."/>
            <person name="Shore J.S."/>
        </authorList>
    </citation>
    <scope>NUCLEOTIDE SEQUENCE</scope>
    <source>
        <strain evidence="2">F60SS</strain>
    </source>
</reference>
<dbReference type="InterPro" id="IPR035979">
    <property type="entry name" value="RBD_domain_sf"/>
</dbReference>
<gene>
    <name evidence="2" type="ORF">Tsubulata_011405</name>
</gene>
<dbReference type="Gene3D" id="3.30.70.330">
    <property type="match status" value="1"/>
</dbReference>
<dbReference type="AlphaFoldDB" id="A0A9Q0G4S0"/>
<organism evidence="2 3">
    <name type="scientific">Turnera subulata</name>
    <dbReference type="NCBI Taxonomy" id="218843"/>
    <lineage>
        <taxon>Eukaryota</taxon>
        <taxon>Viridiplantae</taxon>
        <taxon>Streptophyta</taxon>
        <taxon>Embryophyta</taxon>
        <taxon>Tracheophyta</taxon>
        <taxon>Spermatophyta</taxon>
        <taxon>Magnoliopsida</taxon>
        <taxon>eudicotyledons</taxon>
        <taxon>Gunneridae</taxon>
        <taxon>Pentapetalae</taxon>
        <taxon>rosids</taxon>
        <taxon>fabids</taxon>
        <taxon>Malpighiales</taxon>
        <taxon>Passifloraceae</taxon>
        <taxon>Turnera</taxon>
    </lineage>
</organism>
<proteinExistence type="predicted"/>
<dbReference type="EMBL" id="JAKUCV010002298">
    <property type="protein sequence ID" value="KAJ4843207.1"/>
    <property type="molecule type" value="Genomic_DNA"/>
</dbReference>
<evidence type="ECO:0000256" key="1">
    <source>
        <dbReference type="SAM" id="MobiDB-lite"/>
    </source>
</evidence>
<accession>A0A9Q0G4S0</accession>
<comment type="caution">
    <text evidence="2">The sequence shown here is derived from an EMBL/GenBank/DDBJ whole genome shotgun (WGS) entry which is preliminary data.</text>
</comment>